<keyword evidence="4" id="KW-0808">Transferase</keyword>
<dbReference type="GO" id="GO:0009307">
    <property type="term" value="P:DNA restriction-modification system"/>
    <property type="evidence" value="ECO:0007669"/>
    <property type="project" value="InterPro"/>
</dbReference>
<dbReference type="Proteomes" id="UP000198814">
    <property type="component" value="Unassembled WGS sequence"/>
</dbReference>
<evidence type="ECO:0000256" key="4">
    <source>
        <dbReference type="ARBA" id="ARBA00022679"/>
    </source>
</evidence>
<dbReference type="STRING" id="42354.SAMN05216333_10274"/>
<reference evidence="8" key="1">
    <citation type="submission" date="2016-10" db="EMBL/GenBank/DDBJ databases">
        <authorList>
            <person name="Varghese N."/>
            <person name="Submissions S."/>
        </authorList>
    </citation>
    <scope>NUCLEOTIDE SEQUENCE [LARGE SCALE GENOMIC DNA]</scope>
    <source>
        <strain evidence="8">Nm76</strain>
    </source>
</reference>
<dbReference type="EMBL" id="FODO01000002">
    <property type="protein sequence ID" value="SEN90461.1"/>
    <property type="molecule type" value="Genomic_DNA"/>
</dbReference>
<dbReference type="GO" id="GO:1904047">
    <property type="term" value="F:S-adenosyl-L-methionine binding"/>
    <property type="evidence" value="ECO:0007669"/>
    <property type="project" value="TreeGrafter"/>
</dbReference>
<comment type="similarity">
    <text evidence="1">Belongs to the N(4)/N(6)-methyltransferase family.</text>
</comment>
<dbReference type="PANTHER" id="PTHR30481:SF2">
    <property type="entry name" value="SITE-SPECIFIC DNA-METHYLTRANSFERASE (ADENINE-SPECIFIC)"/>
    <property type="match status" value="1"/>
</dbReference>
<evidence type="ECO:0000313" key="7">
    <source>
        <dbReference type="EMBL" id="SEN90461.1"/>
    </source>
</evidence>
<dbReference type="GO" id="GO:0009007">
    <property type="term" value="F:site-specific DNA-methyltransferase (adenine-specific) activity"/>
    <property type="evidence" value="ECO:0007669"/>
    <property type="project" value="UniProtKB-EC"/>
</dbReference>
<keyword evidence="5" id="KW-0949">S-adenosyl-L-methionine</keyword>
<dbReference type="Gene3D" id="3.40.50.150">
    <property type="entry name" value="Vaccinia Virus protein VP39"/>
    <property type="match status" value="1"/>
</dbReference>
<dbReference type="GO" id="GO:0043565">
    <property type="term" value="F:sequence-specific DNA binding"/>
    <property type="evidence" value="ECO:0007669"/>
    <property type="project" value="TreeGrafter"/>
</dbReference>
<accession>A0A1H8KCS2</accession>
<proteinExistence type="inferred from homology"/>
<dbReference type="GO" id="GO:0032259">
    <property type="term" value="P:methylation"/>
    <property type="evidence" value="ECO:0007669"/>
    <property type="project" value="UniProtKB-KW"/>
</dbReference>
<dbReference type="SUPFAM" id="SSF53335">
    <property type="entry name" value="S-adenosyl-L-methionine-dependent methyltransferases"/>
    <property type="match status" value="1"/>
</dbReference>
<dbReference type="Gene3D" id="1.10.1020.10">
    <property type="entry name" value="Adenine-specific Methyltransferase, Domain 2"/>
    <property type="match status" value="1"/>
</dbReference>
<evidence type="ECO:0000256" key="1">
    <source>
        <dbReference type="ARBA" id="ARBA00006594"/>
    </source>
</evidence>
<dbReference type="InterPro" id="IPR029063">
    <property type="entry name" value="SAM-dependent_MTases_sf"/>
</dbReference>
<sequence length="287" mass="33087">MKFNTPLRYPKGRSNIPSFFKIIFAHNDLLDGHYVEPYAESAGIALNLLTQGYVSRVHLNAANPAVYAFWHSVINQPEALCKAIHDIKITTEEWQRQQDILRSPENHSALEVGFSIFFLNRINRLAILYGDVTDGKSQGKHWKFDARFNKLDLIRGIEWIALHRSLIHLYNQDATGLIKTVLPSLPDKTLVYFDIPCHTEERGLHHDHDSHHHRVSLAKLIKENILQHWIVSYPNHPGIVELYKGYPTIVHDISSNARNRPEDSEIMIFSNRLIIPDWKNPSNLKTA</sequence>
<evidence type="ECO:0000256" key="3">
    <source>
        <dbReference type="ARBA" id="ARBA00022603"/>
    </source>
</evidence>
<dbReference type="EC" id="2.1.1.72" evidence="2"/>
<dbReference type="AlphaFoldDB" id="A0A1H8KCS2"/>
<comment type="catalytic activity">
    <reaction evidence="6">
        <text>a 2'-deoxyadenosine in DNA + S-adenosyl-L-methionine = an N(6)-methyl-2'-deoxyadenosine in DNA + S-adenosyl-L-homocysteine + H(+)</text>
        <dbReference type="Rhea" id="RHEA:15197"/>
        <dbReference type="Rhea" id="RHEA-COMP:12418"/>
        <dbReference type="Rhea" id="RHEA-COMP:12419"/>
        <dbReference type="ChEBI" id="CHEBI:15378"/>
        <dbReference type="ChEBI" id="CHEBI:57856"/>
        <dbReference type="ChEBI" id="CHEBI:59789"/>
        <dbReference type="ChEBI" id="CHEBI:90615"/>
        <dbReference type="ChEBI" id="CHEBI:90616"/>
        <dbReference type="EC" id="2.1.1.72"/>
    </reaction>
</comment>
<dbReference type="InterPro" id="IPR023095">
    <property type="entry name" value="Ade_MeTrfase_dom_2"/>
</dbReference>
<dbReference type="RefSeq" id="WP_090315889.1">
    <property type="nucleotide sequence ID" value="NZ_FNOE01000003.1"/>
</dbReference>
<evidence type="ECO:0000256" key="5">
    <source>
        <dbReference type="ARBA" id="ARBA00022691"/>
    </source>
</evidence>
<evidence type="ECO:0000256" key="6">
    <source>
        <dbReference type="ARBA" id="ARBA00047942"/>
    </source>
</evidence>
<gene>
    <name evidence="7" type="ORF">SAMN05216333_10274</name>
</gene>
<dbReference type="OrthoDB" id="9805629at2"/>
<keyword evidence="8" id="KW-1185">Reference proteome</keyword>
<protein>
    <recommendedName>
        <fullName evidence="2">site-specific DNA-methyltransferase (adenine-specific)</fullName>
        <ecNumber evidence="2">2.1.1.72</ecNumber>
    </recommendedName>
</protein>
<evidence type="ECO:0000313" key="8">
    <source>
        <dbReference type="Proteomes" id="UP000198814"/>
    </source>
</evidence>
<dbReference type="GO" id="GO:0006298">
    <property type="term" value="P:mismatch repair"/>
    <property type="evidence" value="ECO:0007669"/>
    <property type="project" value="TreeGrafter"/>
</dbReference>
<keyword evidence="3 7" id="KW-0489">Methyltransferase</keyword>
<dbReference type="InterPro" id="IPR012327">
    <property type="entry name" value="MeTrfase_D12"/>
</dbReference>
<dbReference type="PANTHER" id="PTHR30481">
    <property type="entry name" value="DNA ADENINE METHYLASE"/>
    <property type="match status" value="1"/>
</dbReference>
<organism evidence="7 8">
    <name type="scientific">Nitrosomonas oligotropha</name>
    <dbReference type="NCBI Taxonomy" id="42354"/>
    <lineage>
        <taxon>Bacteria</taxon>
        <taxon>Pseudomonadati</taxon>
        <taxon>Pseudomonadota</taxon>
        <taxon>Betaproteobacteria</taxon>
        <taxon>Nitrosomonadales</taxon>
        <taxon>Nitrosomonadaceae</taxon>
        <taxon>Nitrosomonas</taxon>
    </lineage>
</organism>
<name>A0A1H8KCS2_9PROT</name>
<evidence type="ECO:0000256" key="2">
    <source>
        <dbReference type="ARBA" id="ARBA00011900"/>
    </source>
</evidence>